<dbReference type="EMBL" id="KX961385">
    <property type="protein sequence ID" value="APL99135.1"/>
    <property type="molecule type" value="Genomic_DNA"/>
</dbReference>
<dbReference type="Proteomes" id="UP000241389">
    <property type="component" value="Segment"/>
</dbReference>
<accession>A0A2D0W904</accession>
<organism evidence="1">
    <name type="scientific">Bordetella phage LK3</name>
    <dbReference type="NCBI Taxonomy" id="1926943"/>
    <lineage>
        <taxon>Viruses</taxon>
        <taxon>Duplodnaviria</taxon>
        <taxon>Heunggongvirae</taxon>
        <taxon>Uroviricota</taxon>
        <taxon>Caudoviricetes</taxon>
        <taxon>Mesyanzhinovviridae</taxon>
        <taxon>Rabinowitzvirinae</taxon>
        <taxon>Vojvodinavirus</taxon>
        <taxon>Vojvodinavirus CN1</taxon>
        <taxon>Bordetella virus CN1</taxon>
    </lineage>
</organism>
<sequence length="68" mass="7718">MTDDKQLIVIQKDMRALHYCSRGVREWFRLHGLDYGKFLQEGIPAETLLATGDAMAQAVVEVARGRIK</sequence>
<reference evidence="1" key="1">
    <citation type="submission" date="2016-10" db="EMBL/GenBank/DDBJ databases">
        <title>vB_BbrS_LK3 siphovirus of Bordetella bronchiseptica: our friend or foe?</title>
        <authorList>
            <person name="Petrovic A."/>
            <person name="Doffkay Z."/>
            <person name="Rakhely G."/>
            <person name="Knezevic P."/>
        </authorList>
    </citation>
    <scope>NUCLEOTIDE SEQUENCE [LARGE SCALE GENOMIC DNA]</scope>
</reference>
<protein>
    <submittedName>
        <fullName evidence="1">Putative tail assembly protein</fullName>
    </submittedName>
</protein>
<evidence type="ECO:0000313" key="1">
    <source>
        <dbReference type="EMBL" id="APL99135.1"/>
    </source>
</evidence>
<proteinExistence type="predicted"/>
<gene>
    <name evidence="1" type="ORF">LK3_25</name>
</gene>
<name>A0A2D0W904_9CAUD</name>